<dbReference type="Proteomes" id="UP000886523">
    <property type="component" value="Unassembled WGS sequence"/>
</dbReference>
<accession>A0A9P6AZX9</accession>
<name>A0A9P6AZX9_9AGAM</name>
<feature type="transmembrane region" description="Helical" evidence="1">
    <location>
        <begin position="7"/>
        <end position="27"/>
    </location>
</feature>
<sequence length="300" mass="32993">MTETSRLNTALIILTFVHSLYIMYIIVFCPPPNVFKSLGIPLTIPTSAIRDALIALSPSETLPPSLEALLVRLRSFDARALYIRFGHDAVQYCDYCHSFSDFGMFAIPAAALQYIRTTAAVGLMTVRNSGRRGSRKWAVGALVMGAVLEGWILATVDVQFSGNGENVTMWHDRAWYFRQTMFLLLPVCLHLLPPENNALSPSVTLPSALQSVERLVGSLQVLDNVRATSMREGYHRARVAEFWEEEARLADSATHDEDVQEEAGRAGLGYVEAGAPLAVAAKEIAIQWKALMLQVLGAGL</sequence>
<comment type="caution">
    <text evidence="2">The sequence shown here is derived from an EMBL/GenBank/DDBJ whole genome shotgun (WGS) entry which is preliminary data.</text>
</comment>
<protein>
    <submittedName>
        <fullName evidence="2">Uncharacterized protein</fullName>
    </submittedName>
</protein>
<proteinExistence type="predicted"/>
<keyword evidence="1" id="KW-0812">Transmembrane</keyword>
<keyword evidence="1" id="KW-1133">Transmembrane helix</keyword>
<keyword evidence="3" id="KW-1185">Reference proteome</keyword>
<dbReference type="PANTHER" id="PTHR39470:SF1">
    <property type="entry name" value="CHORISMATE SYNTHASE PROTEIN"/>
    <property type="match status" value="1"/>
</dbReference>
<evidence type="ECO:0000313" key="2">
    <source>
        <dbReference type="EMBL" id="KAF9515119.1"/>
    </source>
</evidence>
<gene>
    <name evidence="2" type="ORF">BS47DRAFT_811396</name>
</gene>
<dbReference type="AlphaFoldDB" id="A0A9P6AZX9"/>
<feature type="transmembrane region" description="Helical" evidence="1">
    <location>
        <begin position="137"/>
        <end position="154"/>
    </location>
</feature>
<reference evidence="2" key="1">
    <citation type="journal article" date="2020" name="Nat. Commun.">
        <title>Large-scale genome sequencing of mycorrhizal fungi provides insights into the early evolution of symbiotic traits.</title>
        <authorList>
            <person name="Miyauchi S."/>
            <person name="Kiss E."/>
            <person name="Kuo A."/>
            <person name="Drula E."/>
            <person name="Kohler A."/>
            <person name="Sanchez-Garcia M."/>
            <person name="Morin E."/>
            <person name="Andreopoulos B."/>
            <person name="Barry K.W."/>
            <person name="Bonito G."/>
            <person name="Buee M."/>
            <person name="Carver A."/>
            <person name="Chen C."/>
            <person name="Cichocki N."/>
            <person name="Clum A."/>
            <person name="Culley D."/>
            <person name="Crous P.W."/>
            <person name="Fauchery L."/>
            <person name="Girlanda M."/>
            <person name="Hayes R.D."/>
            <person name="Keri Z."/>
            <person name="LaButti K."/>
            <person name="Lipzen A."/>
            <person name="Lombard V."/>
            <person name="Magnuson J."/>
            <person name="Maillard F."/>
            <person name="Murat C."/>
            <person name="Nolan M."/>
            <person name="Ohm R.A."/>
            <person name="Pangilinan J."/>
            <person name="Pereira M.F."/>
            <person name="Perotto S."/>
            <person name="Peter M."/>
            <person name="Pfister S."/>
            <person name="Riley R."/>
            <person name="Sitrit Y."/>
            <person name="Stielow J.B."/>
            <person name="Szollosi G."/>
            <person name="Zifcakova L."/>
            <person name="Stursova M."/>
            <person name="Spatafora J.W."/>
            <person name="Tedersoo L."/>
            <person name="Vaario L.M."/>
            <person name="Yamada A."/>
            <person name="Yan M."/>
            <person name="Wang P."/>
            <person name="Xu J."/>
            <person name="Bruns T."/>
            <person name="Baldrian P."/>
            <person name="Vilgalys R."/>
            <person name="Dunand C."/>
            <person name="Henrissat B."/>
            <person name="Grigoriev I.V."/>
            <person name="Hibbett D."/>
            <person name="Nagy L.G."/>
            <person name="Martin F.M."/>
        </authorList>
    </citation>
    <scope>NUCLEOTIDE SEQUENCE</scope>
    <source>
        <strain evidence="2">UP504</strain>
    </source>
</reference>
<feature type="transmembrane region" description="Helical" evidence="1">
    <location>
        <begin position="105"/>
        <end position="125"/>
    </location>
</feature>
<keyword evidence="1" id="KW-0472">Membrane</keyword>
<organism evidence="2 3">
    <name type="scientific">Hydnum rufescens UP504</name>
    <dbReference type="NCBI Taxonomy" id="1448309"/>
    <lineage>
        <taxon>Eukaryota</taxon>
        <taxon>Fungi</taxon>
        <taxon>Dikarya</taxon>
        <taxon>Basidiomycota</taxon>
        <taxon>Agaricomycotina</taxon>
        <taxon>Agaricomycetes</taxon>
        <taxon>Cantharellales</taxon>
        <taxon>Hydnaceae</taxon>
        <taxon>Hydnum</taxon>
    </lineage>
</organism>
<dbReference type="PANTHER" id="PTHR39470">
    <property type="entry name" value="CHROMOSOME 10, WHOLE GENOME SHOTGUN SEQUENCE"/>
    <property type="match status" value="1"/>
</dbReference>
<evidence type="ECO:0000313" key="3">
    <source>
        <dbReference type="Proteomes" id="UP000886523"/>
    </source>
</evidence>
<dbReference type="EMBL" id="MU128953">
    <property type="protein sequence ID" value="KAF9515119.1"/>
    <property type="molecule type" value="Genomic_DNA"/>
</dbReference>
<evidence type="ECO:0000256" key="1">
    <source>
        <dbReference type="SAM" id="Phobius"/>
    </source>
</evidence>
<dbReference type="OrthoDB" id="4218123at2759"/>